<comment type="caution">
    <text evidence="2">The sequence shown here is derived from an EMBL/GenBank/DDBJ whole genome shotgun (WGS) entry which is preliminary data.</text>
</comment>
<evidence type="ECO:0000313" key="2">
    <source>
        <dbReference type="EMBL" id="MED6112647.1"/>
    </source>
</evidence>
<gene>
    <name evidence="2" type="ORF">PIB30_063494</name>
</gene>
<accession>A0ABU6QM92</accession>
<organism evidence="2 3">
    <name type="scientific">Stylosanthes scabra</name>
    <dbReference type="NCBI Taxonomy" id="79078"/>
    <lineage>
        <taxon>Eukaryota</taxon>
        <taxon>Viridiplantae</taxon>
        <taxon>Streptophyta</taxon>
        <taxon>Embryophyta</taxon>
        <taxon>Tracheophyta</taxon>
        <taxon>Spermatophyta</taxon>
        <taxon>Magnoliopsida</taxon>
        <taxon>eudicotyledons</taxon>
        <taxon>Gunneridae</taxon>
        <taxon>Pentapetalae</taxon>
        <taxon>rosids</taxon>
        <taxon>fabids</taxon>
        <taxon>Fabales</taxon>
        <taxon>Fabaceae</taxon>
        <taxon>Papilionoideae</taxon>
        <taxon>50 kb inversion clade</taxon>
        <taxon>dalbergioids sensu lato</taxon>
        <taxon>Dalbergieae</taxon>
        <taxon>Pterocarpus clade</taxon>
        <taxon>Stylosanthes</taxon>
    </lineage>
</organism>
<dbReference type="Proteomes" id="UP001341840">
    <property type="component" value="Unassembled WGS sequence"/>
</dbReference>
<proteinExistence type="predicted"/>
<evidence type="ECO:0000256" key="1">
    <source>
        <dbReference type="SAM" id="MobiDB-lite"/>
    </source>
</evidence>
<name>A0ABU6QM92_9FABA</name>
<evidence type="ECO:0000313" key="3">
    <source>
        <dbReference type="Proteomes" id="UP001341840"/>
    </source>
</evidence>
<dbReference type="Gene3D" id="2.40.70.10">
    <property type="entry name" value="Acid Proteases"/>
    <property type="match status" value="1"/>
</dbReference>
<reference evidence="2 3" key="1">
    <citation type="journal article" date="2023" name="Plants (Basel)">
        <title>Bridging the Gap: Combining Genomics and Transcriptomics Approaches to Understand Stylosanthes scabra, an Orphan Legume from the Brazilian Caatinga.</title>
        <authorList>
            <person name="Ferreira-Neto J.R.C."/>
            <person name="da Silva M.D."/>
            <person name="Binneck E."/>
            <person name="de Melo N.F."/>
            <person name="da Silva R.H."/>
            <person name="de Melo A.L.T.M."/>
            <person name="Pandolfi V."/>
            <person name="Bustamante F.O."/>
            <person name="Brasileiro-Vidal A.C."/>
            <person name="Benko-Iseppon A.M."/>
        </authorList>
    </citation>
    <scope>NUCLEOTIDE SEQUENCE [LARGE SCALE GENOMIC DNA]</scope>
    <source>
        <tissue evidence="2">Leaves</tissue>
    </source>
</reference>
<sequence length="193" mass="21440">MEESDKEEEDEEKTFFIATVFGGNKVVKNEISAKCTDPGPSLVTYKIRGVEVREYTSIVTVAGIAENVLVKIGALTIPVDFHVIKATKGDKGGTPQVWLGRPFLKTENFQLDYIDETLKVGSIKEIFHSAHPTASRKKKAQQMQMYNDKDRGDQALVQAEDKRGEDSKGKIGKGKGLKNTPPSSEEKRKGRNR</sequence>
<protein>
    <submittedName>
        <fullName evidence="2">Uncharacterized protein</fullName>
    </submittedName>
</protein>
<keyword evidence="3" id="KW-1185">Reference proteome</keyword>
<feature type="compositionally biased region" description="Basic and acidic residues" evidence="1">
    <location>
        <begin position="184"/>
        <end position="193"/>
    </location>
</feature>
<dbReference type="InterPro" id="IPR021109">
    <property type="entry name" value="Peptidase_aspartic_dom_sf"/>
</dbReference>
<feature type="region of interest" description="Disordered" evidence="1">
    <location>
        <begin position="132"/>
        <end position="193"/>
    </location>
</feature>
<dbReference type="EMBL" id="JASCZI010000605">
    <property type="protein sequence ID" value="MED6112647.1"/>
    <property type="molecule type" value="Genomic_DNA"/>
</dbReference>
<feature type="compositionally biased region" description="Basic and acidic residues" evidence="1">
    <location>
        <begin position="147"/>
        <end position="169"/>
    </location>
</feature>